<name>A0A4Y7T4V0_COPMI</name>
<organism evidence="1 2">
    <name type="scientific">Coprinellus micaceus</name>
    <name type="common">Glistening ink-cap mushroom</name>
    <name type="synonym">Coprinus micaceus</name>
    <dbReference type="NCBI Taxonomy" id="71717"/>
    <lineage>
        <taxon>Eukaryota</taxon>
        <taxon>Fungi</taxon>
        <taxon>Dikarya</taxon>
        <taxon>Basidiomycota</taxon>
        <taxon>Agaricomycotina</taxon>
        <taxon>Agaricomycetes</taxon>
        <taxon>Agaricomycetidae</taxon>
        <taxon>Agaricales</taxon>
        <taxon>Agaricineae</taxon>
        <taxon>Psathyrellaceae</taxon>
        <taxon>Coprinellus</taxon>
    </lineage>
</organism>
<gene>
    <name evidence="1" type="ORF">FA13DRAFT_665486</name>
</gene>
<comment type="caution">
    <text evidence="1">The sequence shown here is derived from an EMBL/GenBank/DDBJ whole genome shotgun (WGS) entry which is preliminary data.</text>
</comment>
<evidence type="ECO:0000313" key="1">
    <source>
        <dbReference type="EMBL" id="TEB29196.1"/>
    </source>
</evidence>
<reference evidence="1 2" key="1">
    <citation type="journal article" date="2019" name="Nat. Ecol. Evol.">
        <title>Megaphylogeny resolves global patterns of mushroom evolution.</title>
        <authorList>
            <person name="Varga T."/>
            <person name="Krizsan K."/>
            <person name="Foldi C."/>
            <person name="Dima B."/>
            <person name="Sanchez-Garcia M."/>
            <person name="Sanchez-Ramirez S."/>
            <person name="Szollosi G.J."/>
            <person name="Szarkandi J.G."/>
            <person name="Papp V."/>
            <person name="Albert L."/>
            <person name="Andreopoulos W."/>
            <person name="Angelini C."/>
            <person name="Antonin V."/>
            <person name="Barry K.W."/>
            <person name="Bougher N.L."/>
            <person name="Buchanan P."/>
            <person name="Buyck B."/>
            <person name="Bense V."/>
            <person name="Catcheside P."/>
            <person name="Chovatia M."/>
            <person name="Cooper J."/>
            <person name="Damon W."/>
            <person name="Desjardin D."/>
            <person name="Finy P."/>
            <person name="Geml J."/>
            <person name="Haridas S."/>
            <person name="Hughes K."/>
            <person name="Justo A."/>
            <person name="Karasinski D."/>
            <person name="Kautmanova I."/>
            <person name="Kiss B."/>
            <person name="Kocsube S."/>
            <person name="Kotiranta H."/>
            <person name="LaButti K.M."/>
            <person name="Lechner B.E."/>
            <person name="Liimatainen K."/>
            <person name="Lipzen A."/>
            <person name="Lukacs Z."/>
            <person name="Mihaltcheva S."/>
            <person name="Morgado L.N."/>
            <person name="Niskanen T."/>
            <person name="Noordeloos M.E."/>
            <person name="Ohm R.A."/>
            <person name="Ortiz-Santana B."/>
            <person name="Ovrebo C."/>
            <person name="Racz N."/>
            <person name="Riley R."/>
            <person name="Savchenko A."/>
            <person name="Shiryaev A."/>
            <person name="Soop K."/>
            <person name="Spirin V."/>
            <person name="Szebenyi C."/>
            <person name="Tomsovsky M."/>
            <person name="Tulloss R.E."/>
            <person name="Uehling J."/>
            <person name="Grigoriev I.V."/>
            <person name="Vagvolgyi C."/>
            <person name="Papp T."/>
            <person name="Martin F.M."/>
            <person name="Miettinen O."/>
            <person name="Hibbett D.S."/>
            <person name="Nagy L.G."/>
        </authorList>
    </citation>
    <scope>NUCLEOTIDE SEQUENCE [LARGE SCALE GENOMIC DNA]</scope>
    <source>
        <strain evidence="1 2">FP101781</strain>
    </source>
</reference>
<sequence>MLIANVPFIHSLGRAKASSPSNATSTSYASSTLKSSGDLSRLVVRTGDVLAFLLVPGTFFLPPLLPVTPRYIQKNDGVRLSPDYGGLWVPSYSWFSCQTLVDVVLVYVSERSWGYHGDLCVVVAQMVTGLIPPGHLPHQTPTTLALGLPAASITKTVPLLVPHTTQDEKSSFGTLQDLPDPRNSPQAWSVATFQWQVGQSHWQWVPTALFFILPDSMLYKTTHQVRRHSL</sequence>
<dbReference type="EMBL" id="QPFP01000028">
    <property type="protein sequence ID" value="TEB29196.1"/>
    <property type="molecule type" value="Genomic_DNA"/>
</dbReference>
<proteinExistence type="predicted"/>
<protein>
    <submittedName>
        <fullName evidence="1">Uncharacterized protein</fullName>
    </submittedName>
</protein>
<evidence type="ECO:0000313" key="2">
    <source>
        <dbReference type="Proteomes" id="UP000298030"/>
    </source>
</evidence>
<keyword evidence="2" id="KW-1185">Reference proteome</keyword>
<dbReference type="AlphaFoldDB" id="A0A4Y7T4V0"/>
<dbReference type="Proteomes" id="UP000298030">
    <property type="component" value="Unassembled WGS sequence"/>
</dbReference>
<accession>A0A4Y7T4V0</accession>